<evidence type="ECO:0008006" key="3">
    <source>
        <dbReference type="Google" id="ProtNLM"/>
    </source>
</evidence>
<dbReference type="OrthoDB" id="6621299at2759"/>
<dbReference type="EMBL" id="CABPRJ010001985">
    <property type="protein sequence ID" value="VVC42718.1"/>
    <property type="molecule type" value="Genomic_DNA"/>
</dbReference>
<dbReference type="AlphaFoldDB" id="A0A5E4NG41"/>
<name>A0A5E4NG41_9HEMI</name>
<accession>A0A5E4NG41</accession>
<dbReference type="Proteomes" id="UP000325440">
    <property type="component" value="Unassembled WGS sequence"/>
</dbReference>
<feature type="non-terminal residue" evidence="1">
    <location>
        <position position="394"/>
    </location>
</feature>
<reference evidence="1 2" key="1">
    <citation type="submission" date="2019-08" db="EMBL/GenBank/DDBJ databases">
        <authorList>
            <person name="Alioto T."/>
            <person name="Alioto T."/>
            <person name="Gomez Garrido J."/>
        </authorList>
    </citation>
    <scope>NUCLEOTIDE SEQUENCE [LARGE SCALE GENOMIC DNA]</scope>
</reference>
<evidence type="ECO:0000313" key="2">
    <source>
        <dbReference type="Proteomes" id="UP000325440"/>
    </source>
</evidence>
<dbReference type="PANTHER" id="PTHR45913">
    <property type="entry name" value="EPM2A-INTERACTING PROTEIN 1"/>
    <property type="match status" value="1"/>
</dbReference>
<evidence type="ECO:0000313" key="1">
    <source>
        <dbReference type="EMBL" id="VVC42718.1"/>
    </source>
</evidence>
<sequence length="394" mass="45249">MYGFIPSPYNVQLPMCLLCNRILSNEAMKPSRLQEHLQKIHPDKQNKNLLFFTNIRDRCLKAPSVSGLLTTSSTQCDDGLIASYNISKLIAKSGKAHTIGEQLILPDIKEVLETVLHHSASYNVFKKVLLSNDTVRRRIDEMAEDVEVSLCELLEGKIIQEMLFARTLIADTKGESIFNTVKYYFKEKNIPLVNIMSVATDGAPAMHLVAKILSDRLHQSLRYIISAVDKIRSNSLNDRLFAQLCKDDEEFNRLILHTETDIAYMTDLFAKFNDINLQLQGDELNFITTKSIISAFQEKLTLWKHNFGRNEFGQFPILSDIHKNSKISFDDTQIYCQHLQSLDKDFSQRFEDILSLEVPQWVINTFVNIESVKLQYQELIEISTNEMLKASFKN</sequence>
<proteinExistence type="predicted"/>
<protein>
    <recommendedName>
        <fullName evidence="3">DUF4371 domain-containing protein</fullName>
    </recommendedName>
</protein>
<keyword evidence="2" id="KW-1185">Reference proteome</keyword>
<organism evidence="1 2">
    <name type="scientific">Cinara cedri</name>
    <dbReference type="NCBI Taxonomy" id="506608"/>
    <lineage>
        <taxon>Eukaryota</taxon>
        <taxon>Metazoa</taxon>
        <taxon>Ecdysozoa</taxon>
        <taxon>Arthropoda</taxon>
        <taxon>Hexapoda</taxon>
        <taxon>Insecta</taxon>
        <taxon>Pterygota</taxon>
        <taxon>Neoptera</taxon>
        <taxon>Paraneoptera</taxon>
        <taxon>Hemiptera</taxon>
        <taxon>Sternorrhyncha</taxon>
        <taxon>Aphidomorpha</taxon>
        <taxon>Aphidoidea</taxon>
        <taxon>Aphididae</taxon>
        <taxon>Lachninae</taxon>
        <taxon>Cinara</taxon>
    </lineage>
</organism>
<gene>
    <name evidence="1" type="ORF">CINCED_3A003924</name>
</gene>
<dbReference type="PANTHER" id="PTHR45913:SF22">
    <property type="entry name" value="SCAN BOX DOMAIN-CONTAINING PROTEIN"/>
    <property type="match status" value="1"/>
</dbReference>